<dbReference type="HOGENOM" id="CLU_002639_6_3_1"/>
<evidence type="ECO:0000313" key="3">
    <source>
        <dbReference type="Proteomes" id="UP000053820"/>
    </source>
</evidence>
<dbReference type="EMBL" id="KN839892">
    <property type="protein sequence ID" value="KIJ59257.1"/>
    <property type="molecule type" value="Genomic_DNA"/>
</dbReference>
<sequence length="723" mass="80304">MDGEEIVHNTTRSKIKAAMDDGCGLCRLLWLACQTRSVADGDEPPADEIQFRLTVRSERLTAGFRSISPEGVQYLSVDPVGGYGKRYYIYTSPDDPSTAEIIARTPVLDVSSSRAFQLAQECLVNCITDHANCPKPGVHTPLPTRVIDCGDPSRPQLFVSQGAPSPYVALSYVWGGPQTYCTKSTNLDTYISNGIDTRFIPQTIQDAIKVTTKLGLRYLWVDALCIIQDSDEDKANELQQMRRIYRDAHLTIIASSAASASTGFLQTRTLAQEYAKHPQLPFHCRDGRVGSVFAFSPDGPASVYKPMKEPVNTRAWCLQERLLSLRKLVYATDTIQYHCQTALADVGNAVSGKPVGEQLNDIMFKFSTADDDPNEIAAHLSKWTPAEWQGMHEEWRMIVSSYTRRGLSNQEDKLLAFAGVAEEFHRIWGAHAGRYLAGVWEKLLPNDLLWTRMSSSDVDSDASPSDSRDPLRPQLSRSFAPSWSWASVDGHVLPDDSEWSDHDNTACQVLHCDLTLEDNRLPYGHVVSASLRLRAVMVPTPWIVFPKVGGNPERYLSLYMPTDLLRSRLAEVDSIDPEQREGIVVGEMSEENAEGEKVSTHKVTLHKDHLPRGGLLALESGMEEDSSLLTFMGDVTVMFDSSERVPSDQVAALLINRFEVGGEPGAKGLLVADTGDGKFRRIGYWISFIQLRGSDRDDADGRKRTVWFDPDDLGSTARIVELV</sequence>
<dbReference type="InterPro" id="IPR010730">
    <property type="entry name" value="HET"/>
</dbReference>
<dbReference type="Pfam" id="PF06985">
    <property type="entry name" value="HET"/>
    <property type="match status" value="1"/>
</dbReference>
<proteinExistence type="predicted"/>
<dbReference type="Proteomes" id="UP000053820">
    <property type="component" value="Unassembled WGS sequence"/>
</dbReference>
<organism evidence="2 3">
    <name type="scientific">Hydnomerulius pinastri MD-312</name>
    <dbReference type="NCBI Taxonomy" id="994086"/>
    <lineage>
        <taxon>Eukaryota</taxon>
        <taxon>Fungi</taxon>
        <taxon>Dikarya</taxon>
        <taxon>Basidiomycota</taxon>
        <taxon>Agaricomycotina</taxon>
        <taxon>Agaricomycetes</taxon>
        <taxon>Agaricomycetidae</taxon>
        <taxon>Boletales</taxon>
        <taxon>Boletales incertae sedis</taxon>
        <taxon>Leucogyrophana</taxon>
    </lineage>
</organism>
<evidence type="ECO:0000259" key="1">
    <source>
        <dbReference type="Pfam" id="PF06985"/>
    </source>
</evidence>
<evidence type="ECO:0000313" key="2">
    <source>
        <dbReference type="EMBL" id="KIJ59257.1"/>
    </source>
</evidence>
<reference evidence="2 3" key="1">
    <citation type="submission" date="2014-04" db="EMBL/GenBank/DDBJ databases">
        <title>Evolutionary Origins and Diversification of the Mycorrhizal Mutualists.</title>
        <authorList>
            <consortium name="DOE Joint Genome Institute"/>
            <consortium name="Mycorrhizal Genomics Consortium"/>
            <person name="Kohler A."/>
            <person name="Kuo A."/>
            <person name="Nagy L.G."/>
            <person name="Floudas D."/>
            <person name="Copeland A."/>
            <person name="Barry K.W."/>
            <person name="Cichocki N."/>
            <person name="Veneault-Fourrey C."/>
            <person name="LaButti K."/>
            <person name="Lindquist E.A."/>
            <person name="Lipzen A."/>
            <person name="Lundell T."/>
            <person name="Morin E."/>
            <person name="Murat C."/>
            <person name="Riley R."/>
            <person name="Ohm R."/>
            <person name="Sun H."/>
            <person name="Tunlid A."/>
            <person name="Henrissat B."/>
            <person name="Grigoriev I.V."/>
            <person name="Hibbett D.S."/>
            <person name="Martin F."/>
        </authorList>
    </citation>
    <scope>NUCLEOTIDE SEQUENCE [LARGE SCALE GENOMIC DNA]</scope>
    <source>
        <strain evidence="2 3">MD-312</strain>
    </source>
</reference>
<gene>
    <name evidence="2" type="ORF">HYDPIDRAFT_33327</name>
</gene>
<accession>A0A0C9W904</accession>
<dbReference type="OrthoDB" id="5125733at2759"/>
<dbReference type="AlphaFoldDB" id="A0A0C9W904"/>
<dbReference type="PANTHER" id="PTHR33112:SF16">
    <property type="entry name" value="HETEROKARYON INCOMPATIBILITY DOMAIN-CONTAINING PROTEIN"/>
    <property type="match status" value="1"/>
</dbReference>
<feature type="domain" description="Heterokaryon incompatibility" evidence="1">
    <location>
        <begin position="167"/>
        <end position="320"/>
    </location>
</feature>
<keyword evidence="3" id="KW-1185">Reference proteome</keyword>
<dbReference type="PANTHER" id="PTHR33112">
    <property type="entry name" value="DOMAIN PROTEIN, PUTATIVE-RELATED"/>
    <property type="match status" value="1"/>
</dbReference>
<name>A0A0C9W904_9AGAM</name>
<protein>
    <submittedName>
        <fullName evidence="2">Unplaced genomic scaffold scaffold_58, whole genome shotgun sequence</fullName>
    </submittedName>
</protein>